<keyword evidence="4" id="KW-0233">DNA recombination</keyword>
<evidence type="ECO:0000313" key="10">
    <source>
        <dbReference type="Proteomes" id="UP000385725"/>
    </source>
</evidence>
<feature type="domain" description="Resolvase/invertase-type recombinase catalytic" evidence="7">
    <location>
        <begin position="22"/>
        <end position="170"/>
    </location>
</feature>
<reference evidence="10" key="1">
    <citation type="journal article" date="2011" name="Science">
        <title>Rapid pneumococcal evolution in response to clinical interventions.</title>
        <authorList>
            <person name="Croucher N.J."/>
            <person name="Harris S.R."/>
            <person name="Fraser C."/>
            <person name="Quail M.A."/>
            <person name="Burton J."/>
            <person name="Van der Linden M."/>
            <person name="McGee L."/>
            <person name="Von Gottberg A."/>
            <person name="Song J.H."/>
            <person name="Ko K.S."/>
            <person name="Pichon B."/>
            <person name="Baker S."/>
            <person name="Parry C.M."/>
            <person name="Lambertsen L.M."/>
            <person name="Shahinas D."/>
            <person name="Pillai D.R."/>
            <person name="Mitchell T.J."/>
            <person name="Dougan G."/>
            <person name="Tomasz A."/>
            <person name="Klugman K.P."/>
            <person name="Parkhill J."/>
            <person name="Hanage W.P."/>
            <person name="Bentley S.D."/>
        </authorList>
    </citation>
    <scope>NUCLEOTIDE SEQUENCE [LARGE SCALE GENOMIC DNA]</scope>
</reference>
<organism evidence="9 10">
    <name type="scientific">Streptococcus phage V22</name>
    <dbReference type="NCBI Taxonomy" id="870469"/>
    <lineage>
        <taxon>Viruses</taxon>
        <taxon>Duplodnaviria</taxon>
        <taxon>Heunggongvirae</taxon>
        <taxon>Uroviricota</taxon>
        <taxon>Caudoviricetes</taxon>
        <taxon>Ferrettivirinae</taxon>
        <taxon>Hinxtonvirus</taxon>
        <taxon>Hinxtonvirus V22</taxon>
    </lineage>
</organism>
<dbReference type="FunFam" id="3.40.50.1390:FF:000009">
    <property type="entry name" value="Recombinase family protein"/>
    <property type="match status" value="1"/>
</dbReference>
<dbReference type="Gene3D" id="3.90.1750.20">
    <property type="entry name" value="Putative Large Serine Recombinase, Chain B, Domain 2"/>
    <property type="match status" value="1"/>
</dbReference>
<dbReference type="GO" id="GO:0000150">
    <property type="term" value="F:DNA strand exchange activity"/>
    <property type="evidence" value="ECO:0007669"/>
    <property type="project" value="UniProtKB-KW"/>
</dbReference>
<feature type="domain" description="Recombinase" evidence="8">
    <location>
        <begin position="179"/>
        <end position="282"/>
    </location>
</feature>
<dbReference type="InterPro" id="IPR006118">
    <property type="entry name" value="Recombinase_CS"/>
</dbReference>
<accession>E8ZD76</accession>
<keyword evidence="2" id="KW-0230">DNA invertase</keyword>
<evidence type="ECO:0000256" key="6">
    <source>
        <dbReference type="PROSITE-ProRule" id="PRU10137"/>
    </source>
</evidence>
<dbReference type="Pfam" id="PF00239">
    <property type="entry name" value="Resolvase"/>
    <property type="match status" value="1"/>
</dbReference>
<evidence type="ECO:0000259" key="7">
    <source>
        <dbReference type="PROSITE" id="PS51736"/>
    </source>
</evidence>
<dbReference type="PROSITE" id="PS51736">
    <property type="entry name" value="RECOMBINASES_3"/>
    <property type="match status" value="1"/>
</dbReference>
<dbReference type="Gene3D" id="3.40.50.1390">
    <property type="entry name" value="Resolvase, N-terminal catalytic domain"/>
    <property type="match status" value="1"/>
</dbReference>
<dbReference type="PANTHER" id="PTHR30461:SF23">
    <property type="entry name" value="DNA RECOMBINASE-RELATED"/>
    <property type="match status" value="1"/>
</dbReference>
<dbReference type="EMBL" id="FR671405">
    <property type="protein sequence ID" value="CBW38967.1"/>
    <property type="molecule type" value="Genomic_DNA"/>
</dbReference>
<evidence type="ECO:0000256" key="4">
    <source>
        <dbReference type="ARBA" id="ARBA00023172"/>
    </source>
</evidence>
<keyword evidence="3" id="KW-0238">DNA-binding</keyword>
<keyword evidence="10" id="KW-1185">Reference proteome</keyword>
<dbReference type="GO" id="GO:0015074">
    <property type="term" value="P:DNA integration"/>
    <property type="evidence" value="ECO:0007669"/>
    <property type="project" value="UniProtKB-KW"/>
</dbReference>
<dbReference type="InterPro" id="IPR036162">
    <property type="entry name" value="Resolvase-like_N_sf"/>
</dbReference>
<dbReference type="InterPro" id="IPR038109">
    <property type="entry name" value="DNA_bind_recomb_sf"/>
</dbReference>
<dbReference type="InterPro" id="IPR025827">
    <property type="entry name" value="Zn_ribbon_recom_dom"/>
</dbReference>
<dbReference type="Proteomes" id="UP000385725">
    <property type="component" value="Segment"/>
</dbReference>
<evidence type="ECO:0000256" key="5">
    <source>
        <dbReference type="PIRSR" id="PIRSR606118-50"/>
    </source>
</evidence>
<dbReference type="SUPFAM" id="SSF53041">
    <property type="entry name" value="Resolvase-like"/>
    <property type="match status" value="1"/>
</dbReference>
<evidence type="ECO:0000256" key="2">
    <source>
        <dbReference type="ARBA" id="ARBA00023100"/>
    </source>
</evidence>
<evidence type="ECO:0000313" key="9">
    <source>
        <dbReference type="EMBL" id="CBW38967.1"/>
    </source>
</evidence>
<dbReference type="CDD" id="cd03768">
    <property type="entry name" value="SR_ResInv"/>
    <property type="match status" value="1"/>
</dbReference>
<dbReference type="InterPro" id="IPR011109">
    <property type="entry name" value="DNA_bind_recombinase_dom"/>
</dbReference>
<evidence type="ECO:0000256" key="1">
    <source>
        <dbReference type="ARBA" id="ARBA00022908"/>
    </source>
</evidence>
<dbReference type="GO" id="GO:0003677">
    <property type="term" value="F:DNA binding"/>
    <property type="evidence" value="ECO:0007669"/>
    <property type="project" value="UniProtKB-KW"/>
</dbReference>
<dbReference type="PROSITE" id="PS00397">
    <property type="entry name" value="RECOMBINASES_1"/>
    <property type="match status" value="1"/>
</dbReference>
<dbReference type="SMART" id="SM00857">
    <property type="entry name" value="Resolvase"/>
    <property type="match status" value="1"/>
</dbReference>
<dbReference type="InterPro" id="IPR050639">
    <property type="entry name" value="SSR_resolvase"/>
</dbReference>
<dbReference type="Pfam" id="PF07508">
    <property type="entry name" value="Recombinase"/>
    <property type="match status" value="1"/>
</dbReference>
<protein>
    <submittedName>
        <fullName evidence="9">Integrase</fullName>
    </submittedName>
</protein>
<evidence type="ECO:0000256" key="3">
    <source>
        <dbReference type="ARBA" id="ARBA00023125"/>
    </source>
</evidence>
<feature type="active site" description="O-(5'-phospho-DNA)-serine intermediate" evidence="5 6">
    <location>
        <position position="30"/>
    </location>
</feature>
<evidence type="ECO:0000259" key="8">
    <source>
        <dbReference type="PROSITE" id="PS51737"/>
    </source>
</evidence>
<sequence length="497" mass="57674">MYPFYHFLGNFERGTTMITTNKVAIYVRVSTTNQVEEGYSIDEQKDKLSSYCDIKDWNVYKVYTDGGFSGSNTDRPALESLIKDAKKRKFDTVLVYKLDRLSRSQKDTLHLIEDVFIKNGIEFLSLQENFDTSTPFGKAMIGLLSVFAQLEREQIKERMQLGKLGRAKSGKSMMWAKTSYGYDYHKETGTVTINPAQALTIKFIFESYLRGRSITKLRDDLNEKYPKHVPWSYRAVRTILDNPVYCGFNQYKGEIYPGNHEPIISKEEYDKTQSELKIRQRTAAENVNPRPFQAKYILSGIAQCGYCGAPLKIMLGVKRKDGSRLKKYECHQRHPRTLRGVTTYNDNKKCDSGFYYKDKLEASVLKEISKLQDDADYLDKIFSGDNAETIDRESYKKQIEELSKKLSRLNDLYIDDRITLEELQSKSAEFISMRGTLETELENDPALRKNKRKADMRKLLNAEKVFSMDYENQKVLVRRLINKVKVTAEDIVINWKI</sequence>
<keyword evidence="1" id="KW-0229">DNA integration</keyword>
<dbReference type="Pfam" id="PF13408">
    <property type="entry name" value="Zn_ribbon_recom"/>
    <property type="match status" value="1"/>
</dbReference>
<proteinExistence type="predicted"/>
<dbReference type="PROSITE" id="PS51737">
    <property type="entry name" value="RECOMBINASE_DNA_BIND"/>
    <property type="match status" value="1"/>
</dbReference>
<dbReference type="PANTHER" id="PTHR30461">
    <property type="entry name" value="DNA-INVERTASE FROM LAMBDOID PROPHAGE"/>
    <property type="match status" value="1"/>
</dbReference>
<name>E8ZD76_9CAUD</name>
<dbReference type="InterPro" id="IPR006119">
    <property type="entry name" value="Resolv_N"/>
</dbReference>